<keyword evidence="2" id="KW-0175">Coiled coil</keyword>
<evidence type="ECO:0000313" key="4">
    <source>
        <dbReference type="Proteomes" id="UP000692954"/>
    </source>
</evidence>
<comment type="caution">
    <text evidence="3">The sequence shown here is derived from an EMBL/GenBank/DDBJ whole genome shotgun (WGS) entry which is preliminary data.</text>
</comment>
<feature type="repeat" description="WD" evidence="1">
    <location>
        <begin position="441"/>
        <end position="482"/>
    </location>
</feature>
<evidence type="ECO:0000256" key="1">
    <source>
        <dbReference type="PROSITE-ProRule" id="PRU00221"/>
    </source>
</evidence>
<feature type="repeat" description="WD" evidence="1">
    <location>
        <begin position="486"/>
        <end position="527"/>
    </location>
</feature>
<dbReference type="EMBL" id="CAJJDN010000062">
    <property type="protein sequence ID" value="CAD8094149.1"/>
    <property type="molecule type" value="Genomic_DNA"/>
</dbReference>
<dbReference type="AlphaFoldDB" id="A0A8S1NRT5"/>
<dbReference type="OrthoDB" id="412867at2759"/>
<sequence>MFEPNLIEKELKCSNKNHTAPVEMVIWDPQLSKDQRLICKVCQSEQFGAKILMPIKEAMDRAHAKQKSMIEKITPAIQENEKYIKSLESEINKLKDNAFQALESITKNAKTWLEQLQKVKKSTTENYSFIEELDKMITGNASEEQVQIIERIHIINNAFFQKIDIQLNNFFLFKEYSDCQKSLVNVIQINLSDFTQSNNRISSSNEYKALCQQHKEKITFVNLAPNINKDQRAACKQCKRRDGEYFEDFIDQWKQFDSKQKEVIQNSQNNLQKIIEEKLQFLNKMRLDSVNQFSKQINQLWIIMLKGLKKQFETVNSLANLYNEGQINEMAERLISQNEIKSDDLQQQVIDSMQNLISQISNNFSNLQPDQDKKLKPNQGQKQQPDQCLELKKVLKKTIEQDALSIGMAINQDGSKIITCSEQNLILWNMNQTEIKQIATLKGHNDYINCVVFNKDSNCIISGCEDSSIRLWKEQNQNQWESIQADQKHNQRISCLILNSKEDKLFSGSSDSKICVWNIDISQKQIKFQQILQKHNSDVYSLSLNQQNTFLISCSQNQKIVIWEYQNDQWKFKQFVENQIKGTGYRLSFLNENTFIWVSAKAGQGNICVFSLENQTFVEQKEKKLSLANSTNITDCMYFPIVYNQRNNTAYVKHKKHLYIIKTETQSQNWTINAIELDNAENLFGAISANGKIIVTYNQNLKRLQFIELVME</sequence>
<dbReference type="SMART" id="SM00320">
    <property type="entry name" value="WD40"/>
    <property type="match status" value="4"/>
</dbReference>
<proteinExistence type="predicted"/>
<dbReference type="Pfam" id="PF00400">
    <property type="entry name" value="WD40"/>
    <property type="match status" value="3"/>
</dbReference>
<dbReference type="GO" id="GO:0016226">
    <property type="term" value="P:iron-sulfur cluster assembly"/>
    <property type="evidence" value="ECO:0007669"/>
    <property type="project" value="TreeGrafter"/>
</dbReference>
<evidence type="ECO:0000256" key="2">
    <source>
        <dbReference type="SAM" id="Coils"/>
    </source>
</evidence>
<evidence type="ECO:0008006" key="5">
    <source>
        <dbReference type="Google" id="ProtNLM"/>
    </source>
</evidence>
<organism evidence="3 4">
    <name type="scientific">Paramecium sonneborni</name>
    <dbReference type="NCBI Taxonomy" id="65129"/>
    <lineage>
        <taxon>Eukaryota</taxon>
        <taxon>Sar</taxon>
        <taxon>Alveolata</taxon>
        <taxon>Ciliophora</taxon>
        <taxon>Intramacronucleata</taxon>
        <taxon>Oligohymenophorea</taxon>
        <taxon>Peniculida</taxon>
        <taxon>Parameciidae</taxon>
        <taxon>Paramecium</taxon>
    </lineage>
</organism>
<dbReference type="PANTHER" id="PTHR19920:SF0">
    <property type="entry name" value="CYTOSOLIC IRON-SULFUR PROTEIN ASSEMBLY PROTEIN CIAO1-RELATED"/>
    <property type="match status" value="1"/>
</dbReference>
<feature type="repeat" description="WD" evidence="1">
    <location>
        <begin position="532"/>
        <end position="567"/>
    </location>
</feature>
<accession>A0A8S1NRT5</accession>
<dbReference type="Proteomes" id="UP000692954">
    <property type="component" value="Unassembled WGS sequence"/>
</dbReference>
<dbReference type="InterPro" id="IPR001680">
    <property type="entry name" value="WD40_rpt"/>
</dbReference>
<dbReference type="GO" id="GO:0097361">
    <property type="term" value="C:cytosolic [4Fe-4S] assembly targeting complex"/>
    <property type="evidence" value="ECO:0007669"/>
    <property type="project" value="TreeGrafter"/>
</dbReference>
<protein>
    <recommendedName>
        <fullName evidence="5">WD40-repeat-containing domain</fullName>
    </recommendedName>
</protein>
<dbReference type="PROSITE" id="PS50082">
    <property type="entry name" value="WD_REPEATS_2"/>
    <property type="match status" value="3"/>
</dbReference>
<dbReference type="PROSITE" id="PS50294">
    <property type="entry name" value="WD_REPEATS_REGION"/>
    <property type="match status" value="3"/>
</dbReference>
<keyword evidence="4" id="KW-1185">Reference proteome</keyword>
<reference evidence="3" key="1">
    <citation type="submission" date="2021-01" db="EMBL/GenBank/DDBJ databases">
        <authorList>
            <consortium name="Genoscope - CEA"/>
            <person name="William W."/>
        </authorList>
    </citation>
    <scope>NUCLEOTIDE SEQUENCE</scope>
</reference>
<dbReference type="PANTHER" id="PTHR19920">
    <property type="entry name" value="WD40 PROTEIN CIAO1"/>
    <property type="match status" value="1"/>
</dbReference>
<dbReference type="InterPro" id="IPR019775">
    <property type="entry name" value="WD40_repeat_CS"/>
</dbReference>
<name>A0A8S1NRT5_9CILI</name>
<evidence type="ECO:0000313" key="3">
    <source>
        <dbReference type="EMBL" id="CAD8094149.1"/>
    </source>
</evidence>
<dbReference type="PROSITE" id="PS00678">
    <property type="entry name" value="WD_REPEATS_1"/>
    <property type="match status" value="1"/>
</dbReference>
<feature type="coiled-coil region" evidence="2">
    <location>
        <begin position="77"/>
        <end position="133"/>
    </location>
</feature>
<gene>
    <name evidence="3" type="ORF">PSON_ATCC_30995.1.T0620038</name>
</gene>
<keyword evidence="1" id="KW-0853">WD repeat</keyword>